<dbReference type="GO" id="GO:0046872">
    <property type="term" value="F:metal ion binding"/>
    <property type="evidence" value="ECO:0007669"/>
    <property type="project" value="UniProtKB-KW"/>
</dbReference>
<dbReference type="PANTHER" id="PTHR42978:SF3">
    <property type="entry name" value="BLR3078 PROTEIN"/>
    <property type="match status" value="1"/>
</dbReference>
<accession>A0A918NUT2</accession>
<gene>
    <name evidence="7" type="ORF">GCM10010358_58720</name>
</gene>
<dbReference type="Proteomes" id="UP000619244">
    <property type="component" value="Unassembled WGS sequence"/>
</dbReference>
<dbReference type="Pfam" id="PF00753">
    <property type="entry name" value="Lactamase_B"/>
    <property type="match status" value="1"/>
</dbReference>
<comment type="caution">
    <text evidence="7">The sequence shown here is derived from an EMBL/GenBank/DDBJ whole genome shotgun (WGS) entry which is preliminary data.</text>
</comment>
<sequence length="279" mass="30448">MTMTHSETLHQEREHARDRSGAGRSPVVRLYTLDGGLTEFDDAAVFSDTGEYEGRSVQLPTPSYLIRHDAQWMIWDTGNGDRLASVPGGEVKFGGRFTQPRTLAGQLAELGLRPGDIDYVGISHLHQDHTGNIPLFKDATFLVSAAELAWARGNPTPFGVEAPSIAPLNAVRLEPLEGDRDVFGDGTVRILRAPGHTPGSAMLLVRLPNSGPVLLSGDVFHTRENYEKDLVPGVNTSRAESLASSRRFRSIVANTNARVVIQHDPEDFASLPAFPEYLD</sequence>
<dbReference type="EMBL" id="BMVU01000037">
    <property type="protein sequence ID" value="GGX97160.1"/>
    <property type="molecule type" value="Genomic_DNA"/>
</dbReference>
<feature type="region of interest" description="Disordered" evidence="5">
    <location>
        <begin position="1"/>
        <end position="23"/>
    </location>
</feature>
<evidence type="ECO:0000256" key="2">
    <source>
        <dbReference type="ARBA" id="ARBA00022723"/>
    </source>
</evidence>
<reference evidence="7" key="1">
    <citation type="journal article" date="2014" name="Int. J. Syst. Evol. Microbiol.">
        <title>Complete genome sequence of Corynebacterium casei LMG S-19264T (=DSM 44701T), isolated from a smear-ripened cheese.</title>
        <authorList>
            <consortium name="US DOE Joint Genome Institute (JGI-PGF)"/>
            <person name="Walter F."/>
            <person name="Albersmeier A."/>
            <person name="Kalinowski J."/>
            <person name="Ruckert C."/>
        </authorList>
    </citation>
    <scope>NUCLEOTIDE SEQUENCE</scope>
    <source>
        <strain evidence="7">JCM 4790</strain>
    </source>
</reference>
<organism evidence="7 8">
    <name type="scientific">Streptomyces minutiscleroticus</name>
    <dbReference type="NCBI Taxonomy" id="68238"/>
    <lineage>
        <taxon>Bacteria</taxon>
        <taxon>Bacillati</taxon>
        <taxon>Actinomycetota</taxon>
        <taxon>Actinomycetes</taxon>
        <taxon>Kitasatosporales</taxon>
        <taxon>Streptomycetaceae</taxon>
        <taxon>Streptomyces</taxon>
    </lineage>
</organism>
<keyword evidence="3" id="KW-0378">Hydrolase</keyword>
<evidence type="ECO:0000256" key="4">
    <source>
        <dbReference type="ARBA" id="ARBA00022833"/>
    </source>
</evidence>
<dbReference type="Gene3D" id="3.60.15.10">
    <property type="entry name" value="Ribonuclease Z/Hydroxyacylglutathione hydrolase-like"/>
    <property type="match status" value="1"/>
</dbReference>
<dbReference type="InterPro" id="IPR001279">
    <property type="entry name" value="Metallo-B-lactamas"/>
</dbReference>
<dbReference type="GO" id="GO:0016787">
    <property type="term" value="F:hydrolase activity"/>
    <property type="evidence" value="ECO:0007669"/>
    <property type="project" value="UniProtKB-KW"/>
</dbReference>
<proteinExistence type="inferred from homology"/>
<reference evidence="7" key="2">
    <citation type="submission" date="2020-09" db="EMBL/GenBank/DDBJ databases">
        <authorList>
            <person name="Sun Q."/>
            <person name="Ohkuma M."/>
        </authorList>
    </citation>
    <scope>NUCLEOTIDE SEQUENCE</scope>
    <source>
        <strain evidence="7">JCM 4790</strain>
    </source>
</reference>
<dbReference type="PANTHER" id="PTHR42978">
    <property type="entry name" value="QUORUM-QUENCHING LACTONASE YTNP-RELATED-RELATED"/>
    <property type="match status" value="1"/>
</dbReference>
<comment type="similarity">
    <text evidence="1">Belongs to the metallo-beta-lactamase superfamily.</text>
</comment>
<dbReference type="SUPFAM" id="SSF56281">
    <property type="entry name" value="Metallo-hydrolase/oxidoreductase"/>
    <property type="match status" value="1"/>
</dbReference>
<feature type="compositionally biased region" description="Basic and acidic residues" evidence="5">
    <location>
        <begin position="7"/>
        <end position="21"/>
    </location>
</feature>
<dbReference type="InterPro" id="IPR051013">
    <property type="entry name" value="MBL_superfamily_lactonases"/>
</dbReference>
<feature type="domain" description="Metallo-beta-lactamase" evidence="6">
    <location>
        <begin position="60"/>
        <end position="263"/>
    </location>
</feature>
<dbReference type="AlphaFoldDB" id="A0A918NUT2"/>
<dbReference type="CDD" id="cd07729">
    <property type="entry name" value="AHL_lactonase_MBL-fold"/>
    <property type="match status" value="1"/>
</dbReference>
<keyword evidence="8" id="KW-1185">Reference proteome</keyword>
<dbReference type="SMART" id="SM00849">
    <property type="entry name" value="Lactamase_B"/>
    <property type="match status" value="1"/>
</dbReference>
<evidence type="ECO:0000256" key="3">
    <source>
        <dbReference type="ARBA" id="ARBA00022801"/>
    </source>
</evidence>
<protein>
    <submittedName>
        <fullName evidence="7">MBL fold metallo-hydrolase</fullName>
    </submittedName>
</protein>
<name>A0A918NUT2_9ACTN</name>
<evidence type="ECO:0000256" key="1">
    <source>
        <dbReference type="ARBA" id="ARBA00007749"/>
    </source>
</evidence>
<evidence type="ECO:0000259" key="6">
    <source>
        <dbReference type="SMART" id="SM00849"/>
    </source>
</evidence>
<evidence type="ECO:0000313" key="7">
    <source>
        <dbReference type="EMBL" id="GGX97160.1"/>
    </source>
</evidence>
<keyword evidence="4" id="KW-0862">Zinc</keyword>
<evidence type="ECO:0000256" key="5">
    <source>
        <dbReference type="SAM" id="MobiDB-lite"/>
    </source>
</evidence>
<keyword evidence="2" id="KW-0479">Metal-binding</keyword>
<dbReference type="InterPro" id="IPR036866">
    <property type="entry name" value="RibonucZ/Hydroxyglut_hydro"/>
</dbReference>
<evidence type="ECO:0000313" key="8">
    <source>
        <dbReference type="Proteomes" id="UP000619244"/>
    </source>
</evidence>